<feature type="compositionally biased region" description="Basic and acidic residues" evidence="2">
    <location>
        <begin position="1235"/>
        <end position="1244"/>
    </location>
</feature>
<feature type="compositionally biased region" description="Basic and acidic residues" evidence="2">
    <location>
        <begin position="689"/>
        <end position="703"/>
    </location>
</feature>
<feature type="region of interest" description="Disordered" evidence="2">
    <location>
        <begin position="1213"/>
        <end position="1293"/>
    </location>
</feature>
<keyword evidence="1" id="KW-0175">Coiled coil</keyword>
<dbReference type="EMBL" id="OW240920">
    <property type="protein sequence ID" value="CAH2316424.1"/>
    <property type="molecule type" value="Genomic_DNA"/>
</dbReference>
<evidence type="ECO:0000256" key="2">
    <source>
        <dbReference type="SAM" id="MobiDB-lite"/>
    </source>
</evidence>
<feature type="region of interest" description="Disordered" evidence="2">
    <location>
        <begin position="1144"/>
        <end position="1164"/>
    </location>
</feature>
<feature type="region of interest" description="Disordered" evidence="2">
    <location>
        <begin position="356"/>
        <end position="379"/>
    </location>
</feature>
<feature type="compositionally biased region" description="Polar residues" evidence="2">
    <location>
        <begin position="876"/>
        <end position="902"/>
    </location>
</feature>
<dbReference type="GO" id="GO:0060234">
    <property type="term" value="P:neuroblast delamination"/>
    <property type="evidence" value="ECO:0007669"/>
    <property type="project" value="TreeGrafter"/>
</dbReference>
<dbReference type="InterPro" id="IPR052655">
    <property type="entry name" value="AKNA_Centrosome-Trans_reg"/>
</dbReference>
<feature type="compositionally biased region" description="Basic and acidic residues" evidence="2">
    <location>
        <begin position="104"/>
        <end position="139"/>
    </location>
</feature>
<feature type="compositionally biased region" description="Polar residues" evidence="2">
    <location>
        <begin position="90"/>
        <end position="102"/>
    </location>
</feature>
<proteinExistence type="predicted"/>
<feature type="coiled-coil region" evidence="1">
    <location>
        <begin position="571"/>
        <end position="598"/>
    </location>
</feature>
<feature type="compositionally biased region" description="Basic and acidic residues" evidence="2">
    <location>
        <begin position="862"/>
        <end position="871"/>
    </location>
</feature>
<gene>
    <name evidence="3" type="ORF">PECUL_23A013847</name>
</gene>
<feature type="compositionally biased region" description="Basic and acidic residues" evidence="2">
    <location>
        <begin position="800"/>
        <end position="824"/>
    </location>
</feature>
<feature type="compositionally biased region" description="Polar residues" evidence="2">
    <location>
        <begin position="1213"/>
        <end position="1230"/>
    </location>
</feature>
<feature type="compositionally biased region" description="Basic and acidic residues" evidence="2">
    <location>
        <begin position="903"/>
        <end position="912"/>
    </location>
</feature>
<feature type="coiled-coil region" evidence="1">
    <location>
        <begin position="429"/>
        <end position="456"/>
    </location>
</feature>
<feature type="compositionally biased region" description="Basic and acidic residues" evidence="2">
    <location>
        <begin position="1002"/>
        <end position="1016"/>
    </location>
</feature>
<dbReference type="GO" id="GO:0005813">
    <property type="term" value="C:centrosome"/>
    <property type="evidence" value="ECO:0007669"/>
    <property type="project" value="TreeGrafter"/>
</dbReference>
<feature type="compositionally biased region" description="Basic and acidic residues" evidence="2">
    <location>
        <begin position="1148"/>
        <end position="1160"/>
    </location>
</feature>
<feature type="compositionally biased region" description="Polar residues" evidence="2">
    <location>
        <begin position="238"/>
        <end position="254"/>
    </location>
</feature>
<feature type="region of interest" description="Disordered" evidence="2">
    <location>
        <begin position="751"/>
        <end position="1068"/>
    </location>
</feature>
<evidence type="ECO:0008006" key="5">
    <source>
        <dbReference type="Google" id="ProtNLM"/>
    </source>
</evidence>
<organism evidence="3 4">
    <name type="scientific">Pelobates cultripes</name>
    <name type="common">Western spadefoot toad</name>
    <dbReference type="NCBI Taxonomy" id="61616"/>
    <lineage>
        <taxon>Eukaryota</taxon>
        <taxon>Metazoa</taxon>
        <taxon>Chordata</taxon>
        <taxon>Craniata</taxon>
        <taxon>Vertebrata</taxon>
        <taxon>Euteleostomi</taxon>
        <taxon>Amphibia</taxon>
        <taxon>Batrachia</taxon>
        <taxon>Anura</taxon>
        <taxon>Pelobatoidea</taxon>
        <taxon>Pelobatidae</taxon>
        <taxon>Pelobates</taxon>
    </lineage>
</organism>
<feature type="compositionally biased region" description="Basic and acidic residues" evidence="2">
    <location>
        <begin position="765"/>
        <end position="784"/>
    </location>
</feature>
<reference evidence="3" key="1">
    <citation type="submission" date="2022-03" db="EMBL/GenBank/DDBJ databases">
        <authorList>
            <person name="Alioto T."/>
            <person name="Alioto T."/>
            <person name="Gomez Garrido J."/>
        </authorList>
    </citation>
    <scope>NUCLEOTIDE SEQUENCE</scope>
</reference>
<sequence>MDFHERQEVEEGTGDEDDNFSSYMDDNGVIGMEDQGDLGLDEQDILTQEEQRSFGQLEQRILGLDEKLVLQLGEQDMVYPEAPSDEDRSGMQNWEEQFSFSQMAEERRQDLLEIENSRYSDIITDQHDTDGLSLEEHPDTSLSLPPPLDWRPPSRDQQLDMTEDEQDRGSSIGKLEEEDPDSYSQGQSDLPYDDSPSHEKFEEYGQTTADEEQWDNLPMSSLEESYLQNPRTQEDEPTTFSLYPSPHPISSSWGSKLINQLGGLSVSPRIEDETLPESSCTDSMEGQAPISSGDFRRVAFNQSKDKQSESAYPTSTPLRTWNAGDTNMMRSSKSSTAPLYGRGQLNYPLPDFSKVGPRVKFPRDNESYRPPPSRKLDTPKKVTPVIFKSPAEIVREVLQSSTDTPIQEPIVPRTVPQEFQTPKQATELVHQLQEDYNKLLTKYAEAENTIDRLRLGAKINLYSDPPKPSHSVQMGTVLHGSKIMEFTIPQMHKATFSSISGEDGITPESPDFPAPTSPPLPEMLSTSPVNTPMDTPSTLSSNIELLQQELDHFEKLLNDGRLTPGEQQQALLELRGSLEVLEQQYLNAQGQHRQWQQDLSSGYPPEELDPNRFLETAIFELGVHLDELQDKVQDVSVPKCSPELDIRSDGTTFNDPLHAAPVPSAVTPMPALLTPYPETPPPTQPPGHTETDQGLEKKEKTDLAEDLPQPLRHKQMQVETEYDSLLSTYNNFKTLPDALGLEQDEWPHFHQMDTRPHQHPQMTDDQDHQKPDRSEHQPKTERQGSRAQSVRLQPRPRVLRQNDHLHDVSARSKEQHVRMEESPRISKLQNHVQPVKPEPKETRPFNAHKLKASPRGQQEKFPGQEEEKSSPEARTYTRTKSAPQSSKGSVQRVSLSSPSTSQLREKASRSRVNEQSVNGDSMRGSNSRRSSISSKSVSSSAQKEKLKDKGSSAQDRIVSPETDSGFLGSESGQSPLRKQGNRLQQISEAPPAVIISSTNSPRRTESEPSRMENDKFRIHKTLWGKRDEGTRWLGPSEVSSPSPGPKSLTESESREQSQASDTDSERDRCSDIVNYSSSATRVQFSPLRDSSQHLRDISETRRARDQAIQELQKEVVQLRHHLETSLSRPSAQEKPTETRHLSNFQIPQEERAPHFSHDRTTPLSNGEATVKVSRAEPPNAISTVPDIGSAQHAKGRHVYGDYTGTLYHLPETSPSHRTQQATIPSCQRCQGNRRRSLEHVRSPLDVDPSSPVPSSCPLCNESNDSADTQRPAGLSNHHVNRRRQRSPKAPPFGHWILNQTPPVTYMQTPLISYSSPVMYSPSPNYYVPMGYSVPEIRPPRTFTPPPSFSDTDDLRWPLNRALEAAKELKVTSKRMCRSLTSDLGFHRNFRGSCLF</sequence>
<feature type="compositionally biased region" description="Low complexity" evidence="2">
    <location>
        <begin position="921"/>
        <end position="940"/>
    </location>
</feature>
<dbReference type="GO" id="GO:0001837">
    <property type="term" value="P:epithelial to mesenchymal transition"/>
    <property type="evidence" value="ECO:0007669"/>
    <property type="project" value="TreeGrafter"/>
</dbReference>
<feature type="compositionally biased region" description="Low complexity" evidence="2">
    <location>
        <begin position="1245"/>
        <end position="1259"/>
    </location>
</feature>
<dbReference type="Proteomes" id="UP001295444">
    <property type="component" value="Chromosome 09"/>
</dbReference>
<feature type="region of interest" description="Disordered" evidence="2">
    <location>
        <begin position="268"/>
        <end position="340"/>
    </location>
</feature>
<dbReference type="GO" id="GO:0021849">
    <property type="term" value="P:neuroblast division in subventricular zone"/>
    <property type="evidence" value="ECO:0007669"/>
    <property type="project" value="TreeGrafter"/>
</dbReference>
<name>A0AAD1T452_PELCU</name>
<feature type="coiled-coil region" evidence="1">
    <location>
        <begin position="1094"/>
        <end position="1128"/>
    </location>
</feature>
<feature type="region of interest" description="Disordered" evidence="2">
    <location>
        <begin position="80"/>
        <end position="254"/>
    </location>
</feature>
<dbReference type="PANTHER" id="PTHR21510:SF15">
    <property type="entry name" value="MICROTUBULE ORGANIZATION PROTEIN AKNA"/>
    <property type="match status" value="1"/>
</dbReference>
<dbReference type="EMBL" id="OW240920">
    <property type="protein sequence ID" value="CAH2316426.1"/>
    <property type="molecule type" value="Genomic_DNA"/>
</dbReference>
<feature type="compositionally biased region" description="Polar residues" evidence="2">
    <location>
        <begin position="309"/>
        <end position="337"/>
    </location>
</feature>
<dbReference type="PANTHER" id="PTHR21510">
    <property type="entry name" value="AKNA DOMAIN-CONTAINING PROTEIN"/>
    <property type="match status" value="1"/>
</dbReference>
<feature type="compositionally biased region" description="Polar residues" evidence="2">
    <location>
        <begin position="970"/>
        <end position="987"/>
    </location>
</feature>
<feature type="compositionally biased region" description="Acidic residues" evidence="2">
    <location>
        <begin position="10"/>
        <end position="19"/>
    </location>
</feature>
<evidence type="ECO:0000313" key="4">
    <source>
        <dbReference type="Proteomes" id="UP001295444"/>
    </source>
</evidence>
<evidence type="ECO:0000313" key="3">
    <source>
        <dbReference type="EMBL" id="CAH2316426.1"/>
    </source>
</evidence>
<feature type="compositionally biased region" description="Polar residues" evidence="2">
    <location>
        <begin position="218"/>
        <end position="231"/>
    </location>
</feature>
<feature type="region of interest" description="Disordered" evidence="2">
    <location>
        <begin position="669"/>
        <end position="716"/>
    </location>
</feature>
<keyword evidence="4" id="KW-1185">Reference proteome</keyword>
<protein>
    <recommendedName>
        <fullName evidence="5">AKNA domain-containing protein</fullName>
    </recommendedName>
</protein>
<feature type="region of interest" description="Disordered" evidence="2">
    <location>
        <begin position="1"/>
        <end position="35"/>
    </location>
</feature>
<feature type="compositionally biased region" description="Low complexity" evidence="2">
    <location>
        <begin position="1035"/>
        <end position="1047"/>
    </location>
</feature>
<accession>A0AAD1T452</accession>
<evidence type="ECO:0000256" key="1">
    <source>
        <dbReference type="SAM" id="Coils"/>
    </source>
</evidence>